<keyword evidence="4 10" id="KW-0812">Transmembrane</keyword>
<feature type="transmembrane region" description="Helical" evidence="10">
    <location>
        <begin position="868"/>
        <end position="888"/>
    </location>
</feature>
<feature type="transmembrane region" description="Helical" evidence="10">
    <location>
        <begin position="114"/>
        <end position="138"/>
    </location>
</feature>
<feature type="transmembrane region" description="Helical" evidence="10">
    <location>
        <begin position="722"/>
        <end position="743"/>
    </location>
</feature>
<feature type="transmembrane region" description="Helical" evidence="10">
    <location>
        <begin position="1431"/>
        <end position="1449"/>
    </location>
</feature>
<keyword evidence="7 10" id="KW-1133">Transmembrane helix</keyword>
<dbReference type="InterPro" id="IPR004813">
    <property type="entry name" value="OPT"/>
</dbReference>
<evidence type="ECO:0000256" key="10">
    <source>
        <dbReference type="SAM" id="Phobius"/>
    </source>
</evidence>
<feature type="transmembrane region" description="Helical" evidence="10">
    <location>
        <begin position="1246"/>
        <end position="1263"/>
    </location>
</feature>
<feature type="transmembrane region" description="Helical" evidence="10">
    <location>
        <begin position="158"/>
        <end position="184"/>
    </location>
</feature>
<evidence type="ECO:0000256" key="8">
    <source>
        <dbReference type="ARBA" id="ARBA00023136"/>
    </source>
</evidence>
<feature type="transmembrane region" description="Helical" evidence="10">
    <location>
        <begin position="1110"/>
        <end position="1133"/>
    </location>
</feature>
<protein>
    <recommendedName>
        <fullName evidence="13">Oligopeptide transporter</fullName>
    </recommendedName>
</protein>
<keyword evidence="12" id="KW-1185">Reference proteome</keyword>
<feature type="transmembrane region" description="Helical" evidence="10">
    <location>
        <begin position="645"/>
        <end position="663"/>
    </location>
</feature>
<feature type="transmembrane region" description="Helical" evidence="10">
    <location>
        <begin position="1566"/>
        <end position="1587"/>
    </location>
</feature>
<evidence type="ECO:0000256" key="3">
    <source>
        <dbReference type="ARBA" id="ARBA00022448"/>
    </source>
</evidence>
<feature type="transmembrane region" description="Helical" evidence="10">
    <location>
        <begin position="82"/>
        <end position="102"/>
    </location>
</feature>
<feature type="transmembrane region" description="Helical" evidence="10">
    <location>
        <begin position="1828"/>
        <end position="1846"/>
    </location>
</feature>
<keyword evidence="3" id="KW-0813">Transport</keyword>
<feature type="transmembrane region" description="Helical" evidence="10">
    <location>
        <begin position="2264"/>
        <end position="2282"/>
    </location>
</feature>
<dbReference type="NCBIfam" id="TIGR00728">
    <property type="entry name" value="OPT_sfam"/>
    <property type="match status" value="3"/>
</dbReference>
<feature type="transmembrane region" description="Helical" evidence="10">
    <location>
        <begin position="1508"/>
        <end position="1529"/>
    </location>
</feature>
<feature type="transmembrane region" description="Helical" evidence="10">
    <location>
        <begin position="2069"/>
        <end position="2090"/>
    </location>
</feature>
<organism evidence="11 12">
    <name type="scientific">Xanthoceras sorbifolium</name>
    <dbReference type="NCBI Taxonomy" id="99658"/>
    <lineage>
        <taxon>Eukaryota</taxon>
        <taxon>Viridiplantae</taxon>
        <taxon>Streptophyta</taxon>
        <taxon>Embryophyta</taxon>
        <taxon>Tracheophyta</taxon>
        <taxon>Spermatophyta</taxon>
        <taxon>Magnoliopsida</taxon>
        <taxon>eudicotyledons</taxon>
        <taxon>Gunneridae</taxon>
        <taxon>Pentapetalae</taxon>
        <taxon>rosids</taxon>
        <taxon>malvids</taxon>
        <taxon>Sapindales</taxon>
        <taxon>Sapindaceae</taxon>
        <taxon>Xanthoceroideae</taxon>
        <taxon>Xanthoceras</taxon>
    </lineage>
</organism>
<feature type="transmembrane region" description="Helical" evidence="10">
    <location>
        <begin position="900"/>
        <end position="924"/>
    </location>
</feature>
<feature type="transmembrane region" description="Helical" evidence="10">
    <location>
        <begin position="2216"/>
        <end position="2235"/>
    </location>
</feature>
<feature type="transmembrane region" description="Helical" evidence="10">
    <location>
        <begin position="1034"/>
        <end position="1052"/>
    </location>
</feature>
<evidence type="ECO:0000256" key="4">
    <source>
        <dbReference type="ARBA" id="ARBA00022692"/>
    </source>
</evidence>
<feature type="transmembrane region" description="Helical" evidence="10">
    <location>
        <begin position="1479"/>
        <end position="1496"/>
    </location>
</feature>
<keyword evidence="8 10" id="KW-0472">Membrane</keyword>
<evidence type="ECO:0000313" key="12">
    <source>
        <dbReference type="Proteomes" id="UP000827721"/>
    </source>
</evidence>
<feature type="transmembrane region" description="Helical" evidence="10">
    <location>
        <begin position="395"/>
        <end position="421"/>
    </location>
</feature>
<reference evidence="11 12" key="1">
    <citation type="submission" date="2021-02" db="EMBL/GenBank/DDBJ databases">
        <title>Plant Genome Project.</title>
        <authorList>
            <person name="Zhang R.-G."/>
        </authorList>
    </citation>
    <scope>NUCLEOTIDE SEQUENCE [LARGE SCALE GENOMIC DNA]</scope>
    <source>
        <tissue evidence="11">Leaves</tissue>
    </source>
</reference>
<dbReference type="PANTHER" id="PTHR22601">
    <property type="entry name" value="ISP4 LIKE PROTEIN"/>
    <property type="match status" value="1"/>
</dbReference>
<feature type="transmembrane region" description="Helical" evidence="10">
    <location>
        <begin position="248"/>
        <end position="266"/>
    </location>
</feature>
<feature type="transmembrane region" description="Helical" evidence="10">
    <location>
        <begin position="324"/>
        <end position="347"/>
    </location>
</feature>
<comment type="subcellular location">
    <subcellularLocation>
        <location evidence="1">Membrane</location>
        <topology evidence="1">Multi-pass membrane protein</topology>
    </subcellularLocation>
</comment>
<comment type="caution">
    <text evidence="11">The sequence shown here is derived from an EMBL/GenBank/DDBJ whole genome shotgun (WGS) entry which is preliminary data.</text>
</comment>
<evidence type="ECO:0000256" key="1">
    <source>
        <dbReference type="ARBA" id="ARBA00004141"/>
    </source>
</evidence>
<sequence>MISWSMTAQDSVPRKKKESLERKVKTMSSYIHDDVSPSLAAEERHQTGIKVIGDEEVNDNPIEEVRLTVPITDDPSQPVLTFRTWVLGLGSCCLLAFVNQFFGYRQNQLSVGSVSAQILVLPIGKLMAATLPTKVFRVPFTEWTFSLNPGPFNLKEHVLITIFASCGASGVYAVNIITIVKAFYHRNLHPVAAMLLAQTTQLLGYGWAGLFRKYLVDSPYMWWPSNLVQVSLFRALHETEKRVRGGVTRLQFFLIVFISSFAYYIVPGYLFPSLSALSFVCWIWKESVLAQQLGSGLHGFGIGSFGLDWSTVSSFLGSPLASPLFAIVNMLVGFVLFLYVLVPIAYWTNTYEARRFPIMTPHTFDSTGKIYNITRILNDKTFDLDQAAYDNYSKLYLSVLFAFTYGLSFATLMASISHVALFEGKNIWQMWKKTTAAVKDQFGDVHTRMMKKNYAAVPQWWFHTVLILSIALSIYALESFDKQLQLPWWGLLLACVMAFFFTLPVGIIQATTNLQPGLNVITELVIGYMYPGKPLANVAFKTYGYISMAQALSFLGDLKLGHYMKIPPKSMFMVQLVGTVAASTVYFCTSWWLLTSIENICDTSLLPEGSPWTCPSDDVFYNASIIWGVVGPRRMFTKEGIYPELNWFFLIGLLSPVPVWLLLRKFPEKKWLRLVHMPMIMAGGSGLPSAKAVHYLSWGAVGIFFNYYVFKRFKGWWARHTYIMSAALDAGVAFMGVFLYFSLQSHEIYGPAWWGMDTDDHCDLAKCPTAPGIEVKGCPGRNDISVMTSWSMTAQDSVPRKKKESLERKVKKMSSYIHDDVCPSLAAEERHQTAIKVIGDEEVNDNPIEEVRLTVPITDDPSQPVLTFRTWVLGLGSCCLLAFVNQFFGYRQNQLSVGSVSAQILVLPIGKLMAATLPTKVFRVPFTEWKFSLNPGPFNLKEHVLITIFASCGASGVYAVNIITIVKAFYHRNLHPVAAMLLAQTTQLLGYGWAGLFRKYLVDSPYMWWPSNLVQVSLFRALHETEKRVRGGVTRLQFFLIVFISSFAYYIVPGYLFPSLSALSFVCWIWKESVLAQQLGSGLHGFGIGSFGLDWSTVSSFLGSPLASPLFAIVNMLVGFVLFLYVLVPIAYWTNTYEARRFPIMTPHTFDSTGKIYNITRILNDKTFDLDQAAYDNYSKLYLSVLFAFKYGLSFATLMASISHVALFEGKNIWQMWKKTTAAVKDLFGDVHTRMMKKNYAAVPQWWFHTVLILSIALSIYCLESFDKQLQLPWWGLLLACVMAFFFTLPVGIIQATTNLQPGLNVITELVIGYMYPGKPLANVAFKTYGYISMAQALSFLGDLKLGHYMKIPPKSMFMVQLVGTVAASTVYFCTSWWLLTSIENICDTSLLPEGSPWTCPSDDVFYNASIIWGVVGPRRMFTKEGIYPELNWFFLIGLLSPVPVWLLLRKFPEKEWLRLVCMPMIMAGGSGLPSAKAVHYLSWGAVGIFFNYYVFKRFKGWWARHTYIMSAALDAGVAFMGVFLYFSLQSHEIYGPAWWGMDTDDHCDLAKCPTAPGIEVKGCPVYLIFEVCIVGISTLLSIAIFLSKERRREMETYVEDGVPQSLEKHHVKIDENGCLIGFELTDSLLAGDEEEVNDSPIEEVRLTVPITDDPSIPALTFRTWVLGITSCCLLAFVNQFFSYRQNQLTVGSISAQILVLPVGKLMAATLPSEPIRVPLTPWSFSLNPGPFNLKEHVLITIFASCGASPVYAVGIVTIVEAFYHRTLHPVAAMLLVQTTQLLGYGWAGLFRKYLVDSPYMWWPANLVQVSLFRALHEEERRIRGGLTRLQFFLVVFITSFAYYVVPGYLFPSLSALSFVCWIWKDAITAQKLGSGLQGLGIGSFGLDWSTVAGFLGSPLATPFFAIANTLVGFFLFLYVLIPIAYWSNLYEAKRFPLFSSHTFDSDGQLYNITRILNNKEFDLNKVGYHNYSKLYLSILFAFIYGLSFATLTATISHVALFDGKSIWEMWKKTTSAAKDRFGDVHTRLMKKNYEAVPQWWFQLVLILTFALSIFALEGFDKQLQLPWWGLILACAMAFFFTLPVGQPGLNVITELVIGYMYPGKPLANVAFKTYGYISMAQALSFLNDFKLGHYMKVPPKSMFIVQLVGTVVASTVYFGTTWLLLASVDNICETALLPEGSPWTCPGYDVFYNASIIWGVVGPLRMFTNHGNYPALNWFFLIGLLAPVPVWLLSRKYPEKKWIKLVHMPMLFSGPGGLPSAKAVNYLSWGAVGIFFNYYVFRRFKGWWARHTYILSAALDAGVAFMAVFLYFALQSHDISGPEWWGLDSSDHCPLAKCPIAPGIVVDGCPVL</sequence>
<evidence type="ECO:0000256" key="5">
    <source>
        <dbReference type="ARBA" id="ARBA00022856"/>
    </source>
</evidence>
<feature type="region of interest" description="Disordered" evidence="9">
    <location>
        <begin position="1"/>
        <end position="21"/>
    </location>
</feature>
<feature type="transmembrane region" description="Helical" evidence="10">
    <location>
        <begin position="1904"/>
        <end position="1927"/>
    </location>
</feature>
<feature type="transmembrane region" description="Helical" evidence="10">
    <location>
        <begin position="460"/>
        <end position="477"/>
    </location>
</feature>
<feature type="transmembrane region" description="Helical" evidence="10">
    <location>
        <begin position="1181"/>
        <end position="1207"/>
    </location>
</feature>
<comment type="similarity">
    <text evidence="2">Belongs to the oligopeptide OPT transporter (TC 2.A.67.1) family.</text>
</comment>
<accession>A0ABQ8H2W3</accession>
<evidence type="ECO:0000256" key="9">
    <source>
        <dbReference type="SAM" id="MobiDB-lite"/>
    </source>
</evidence>
<dbReference type="Proteomes" id="UP000827721">
    <property type="component" value="Unassembled WGS sequence"/>
</dbReference>
<feature type="compositionally biased region" description="Polar residues" evidence="9">
    <location>
        <begin position="1"/>
        <end position="10"/>
    </location>
</feature>
<gene>
    <name evidence="11" type="ORF">JRO89_XS15G0184700</name>
</gene>
<feature type="transmembrane region" description="Helical" evidence="10">
    <location>
        <begin position="2142"/>
        <end position="2161"/>
    </location>
</feature>
<keyword evidence="5" id="KW-0571">Peptide transport</keyword>
<feature type="transmembrane region" description="Helical" evidence="10">
    <location>
        <begin position="489"/>
        <end position="510"/>
    </location>
</feature>
<evidence type="ECO:0000256" key="6">
    <source>
        <dbReference type="ARBA" id="ARBA00022927"/>
    </source>
</evidence>
<evidence type="ECO:0000256" key="7">
    <source>
        <dbReference type="ARBA" id="ARBA00022989"/>
    </source>
</evidence>
<dbReference type="InterPro" id="IPR004648">
    <property type="entry name" value="Oligpept_transpt"/>
</dbReference>
<feature type="transmembrane region" description="Helical" evidence="10">
    <location>
        <begin position="1275"/>
        <end position="1296"/>
    </location>
</feature>
<feature type="transmembrane region" description="Helical" evidence="10">
    <location>
        <begin position="1771"/>
        <end position="1788"/>
    </location>
</feature>
<evidence type="ECO:0008006" key="13">
    <source>
        <dbReference type="Google" id="ProtNLM"/>
    </source>
</evidence>
<dbReference type="EMBL" id="JAFEMO010000015">
    <property type="protein sequence ID" value="KAH7544557.1"/>
    <property type="molecule type" value="Genomic_DNA"/>
</dbReference>
<dbReference type="NCBIfam" id="TIGR00727">
    <property type="entry name" value="ISP4_OPT"/>
    <property type="match status" value="3"/>
</dbReference>
<feature type="transmembrane region" description="Helical" evidence="10">
    <location>
        <begin position="572"/>
        <end position="594"/>
    </location>
</feature>
<feature type="transmembrane region" description="Helical" evidence="10">
    <location>
        <begin position="1358"/>
        <end position="1380"/>
    </location>
</feature>
<name>A0ABQ8H2W3_9ROSI</name>
<feature type="transmembrane region" description="Helical" evidence="10">
    <location>
        <begin position="693"/>
        <end position="710"/>
    </location>
</feature>
<proteinExistence type="inferred from homology"/>
<feature type="transmembrane region" description="Helical" evidence="10">
    <location>
        <begin position="944"/>
        <end position="970"/>
    </location>
</feature>
<feature type="transmembrane region" description="Helical" evidence="10">
    <location>
        <begin position="2294"/>
        <end position="2315"/>
    </location>
</feature>
<evidence type="ECO:0000313" key="11">
    <source>
        <dbReference type="EMBL" id="KAH7544557.1"/>
    </source>
</evidence>
<keyword evidence="6" id="KW-0653">Protein transport</keyword>
<feature type="transmembrane region" description="Helical" evidence="10">
    <location>
        <begin position="1738"/>
        <end position="1764"/>
    </location>
</feature>
<dbReference type="Pfam" id="PF03169">
    <property type="entry name" value="OPT"/>
    <property type="match status" value="3"/>
</dbReference>
<feature type="transmembrane region" description="Helical" evidence="10">
    <location>
        <begin position="1975"/>
        <end position="2001"/>
    </location>
</feature>
<feature type="transmembrane region" description="Helical" evidence="10">
    <location>
        <begin position="2040"/>
        <end position="2057"/>
    </location>
</feature>
<evidence type="ECO:0000256" key="2">
    <source>
        <dbReference type="ARBA" id="ARBA00005484"/>
    </source>
</evidence>